<gene>
    <name evidence="8" type="ordered locus">Tagg_1125</name>
</gene>
<keyword evidence="9" id="KW-1185">Reference proteome</keyword>
<dbReference type="SUPFAM" id="SSF52540">
    <property type="entry name" value="P-loop containing nucleoside triphosphate hydrolases"/>
    <property type="match status" value="1"/>
</dbReference>
<evidence type="ECO:0000313" key="9">
    <source>
        <dbReference type="Proteomes" id="UP000002376"/>
    </source>
</evidence>
<dbReference type="SMART" id="SM00382">
    <property type="entry name" value="AAA"/>
    <property type="match status" value="1"/>
</dbReference>
<dbReference type="InterPro" id="IPR003439">
    <property type="entry name" value="ABC_transporter-like_ATP-bd"/>
</dbReference>
<sequence>MVSVKIDSVSKSFGNVQALKNVSLEIANGEFFAILGPSGCGKTTLLRIIAGLEKPTKGRIFFDETDVTDVPAEIRDVSMVFQFYALYPTTVYNNIALPLKSRGLSPSQVHERVEEIAKLVGIENILNAHVDRISVADKQKVALARAIAKQPQLYLLDEPLTILDPVSRVIMRAELKRIQKELKQTIIYVTHDQIEALTLADRIAVMNFGVVEQVGTPLQVYDYPETVFVGWFLGEPGMNFIEANVEPDVLKISGKTVLREREVFEDLRSKGYERVLIGFRAEHVKISKTPSTYSNGKGVIEGVVRVVEFMGTYYVVDVESDGAEFKVKIDPRSFSSSSIKEGEKVWCTIPLDKILFFDPNNNKRINIGGSNG</sequence>
<dbReference type="InterPro" id="IPR047641">
    <property type="entry name" value="ABC_transpr_MalK/UgpC-like"/>
</dbReference>
<evidence type="ECO:0000259" key="7">
    <source>
        <dbReference type="PROSITE" id="PS50893"/>
    </source>
</evidence>
<dbReference type="HOGENOM" id="CLU_000604_1_1_2"/>
<dbReference type="InterPro" id="IPR013611">
    <property type="entry name" value="Transp-assoc_OB_typ2"/>
</dbReference>
<keyword evidence="4" id="KW-0067">ATP-binding</keyword>
<reference evidence="8 9" key="1">
    <citation type="journal article" date="2010" name="Stand. Genomic Sci.">
        <title>Complete genome sequence of Thermosphaera aggregans type strain (M11TL).</title>
        <authorList>
            <person name="Spring S."/>
            <person name="Rachel R."/>
            <person name="Lapidus A."/>
            <person name="Davenport K."/>
            <person name="Tice H."/>
            <person name="Copeland A."/>
            <person name="Cheng J.F."/>
            <person name="Lucas S."/>
            <person name="Chen F."/>
            <person name="Nolan M."/>
            <person name="Bruce D."/>
            <person name="Goodwin L."/>
            <person name="Pitluck S."/>
            <person name="Ivanova N."/>
            <person name="Mavromatis K."/>
            <person name="Ovchinnikova G."/>
            <person name="Pati A."/>
            <person name="Chen A."/>
            <person name="Palaniappan K."/>
            <person name="Land M."/>
            <person name="Hauser L."/>
            <person name="Chang Y.J."/>
            <person name="Jeffries C.C."/>
            <person name="Brettin T."/>
            <person name="Detter J.C."/>
            <person name="Tapia R."/>
            <person name="Han C."/>
            <person name="Heimerl T."/>
            <person name="Weikl F."/>
            <person name="Brambilla E."/>
            <person name="Goker M."/>
            <person name="Bristow J."/>
            <person name="Eisen J.A."/>
            <person name="Markowitz V."/>
            <person name="Hugenholtz P."/>
            <person name="Kyrpides N.C."/>
            <person name="Klenk H.P."/>
        </authorList>
    </citation>
    <scope>NUCLEOTIDE SEQUENCE [LARGE SCALE GENOMIC DNA]</scope>
    <source>
        <strain evidence="9">DSM 11486 / M11TL</strain>
    </source>
</reference>
<protein>
    <submittedName>
        <fullName evidence="8">ABC transporter related protein</fullName>
    </submittedName>
</protein>
<accession>D5U2P4</accession>
<dbReference type="GO" id="GO:0005524">
    <property type="term" value="F:ATP binding"/>
    <property type="evidence" value="ECO:0007669"/>
    <property type="project" value="UniProtKB-KW"/>
</dbReference>
<proteinExistence type="predicted"/>
<evidence type="ECO:0000256" key="3">
    <source>
        <dbReference type="ARBA" id="ARBA00022741"/>
    </source>
</evidence>
<dbReference type="InterPro" id="IPR012340">
    <property type="entry name" value="NA-bd_OB-fold"/>
</dbReference>
<evidence type="ECO:0000256" key="2">
    <source>
        <dbReference type="ARBA" id="ARBA00022475"/>
    </source>
</evidence>
<name>D5U2P4_THEAM</name>
<dbReference type="eggNOG" id="arCOG00177">
    <property type="taxonomic scope" value="Archaea"/>
</dbReference>
<dbReference type="PROSITE" id="PS50893">
    <property type="entry name" value="ABC_TRANSPORTER_2"/>
    <property type="match status" value="1"/>
</dbReference>
<dbReference type="Pfam" id="PF00005">
    <property type="entry name" value="ABC_tran"/>
    <property type="match status" value="1"/>
</dbReference>
<reference key="3">
    <citation type="submission" date="2010-02" db="EMBL/GenBank/DDBJ databases">
        <title>Complete genome sequence of Thermosphaera aggregans type strain (M11TL).</title>
        <authorList>
            <consortium name="US DOE Joint Genome Institute (JGI-PGF)"/>
            <person name="Spring S."/>
            <person name="Lapidus A."/>
            <person name="Munk C."/>
            <person name="Schroeder M."/>
            <person name="Glavina Del Rio T."/>
            <person name="Tice H."/>
            <person name="Copeland A."/>
            <person name="Cheng J.-F."/>
            <person name="Lucas S."/>
            <person name="Chen F."/>
            <person name="Nolan M."/>
            <person name="Bruce D."/>
            <person name="Goodwin L."/>
            <person name="Pitluck S."/>
            <person name="Ivanova N."/>
            <person name="Mavromatis K."/>
            <person name="Ovchinnikova G."/>
            <person name="Pati A."/>
            <person name="Chen A."/>
            <person name="Palaniappan K."/>
            <person name="Land M."/>
            <person name="Hauser L."/>
            <person name="Chang Y.-J."/>
            <person name="Jeffries C.C."/>
            <person name="Brettin T."/>
            <person name="Detter J.C."/>
            <person name="Tapia R."/>
            <person name="Han C."/>
            <person name="Chain P."/>
            <person name="Heimerl T."/>
            <person name="Weik F."/>
            <person name="Goker M."/>
            <person name="Rachel R."/>
            <person name="Bristow J."/>
            <person name="Eisen J.A."/>
            <person name="Markowitz V."/>
            <person name="Hugenholtz P."/>
            <person name="Kyrpides N.C."/>
            <person name="Klenk H.-P."/>
        </authorList>
    </citation>
    <scope>NUCLEOTIDE SEQUENCE</scope>
    <source>
        <strain>DSM 11486</strain>
    </source>
</reference>
<dbReference type="KEGG" id="tag:Tagg_1125"/>
<dbReference type="Gene3D" id="2.40.50.100">
    <property type="match status" value="1"/>
</dbReference>
<dbReference type="Gene3D" id="2.40.50.140">
    <property type="entry name" value="Nucleic acid-binding proteins"/>
    <property type="match status" value="1"/>
</dbReference>
<dbReference type="OrthoDB" id="18368at2157"/>
<dbReference type="InterPro" id="IPR003593">
    <property type="entry name" value="AAA+_ATPase"/>
</dbReference>
<feature type="domain" description="ABC transporter" evidence="7">
    <location>
        <begin position="4"/>
        <end position="233"/>
    </location>
</feature>
<dbReference type="PANTHER" id="PTHR43875">
    <property type="entry name" value="MALTODEXTRIN IMPORT ATP-BINDING PROTEIN MSMX"/>
    <property type="match status" value="1"/>
</dbReference>
<keyword evidence="3" id="KW-0547">Nucleotide-binding</keyword>
<organism evidence="8 9">
    <name type="scientific">Thermosphaera aggregans (strain DSM 11486 / M11TL)</name>
    <dbReference type="NCBI Taxonomy" id="633148"/>
    <lineage>
        <taxon>Archaea</taxon>
        <taxon>Thermoproteota</taxon>
        <taxon>Thermoprotei</taxon>
        <taxon>Desulfurococcales</taxon>
        <taxon>Desulfurococcaceae</taxon>
        <taxon>Thermosphaera</taxon>
    </lineage>
</organism>
<keyword evidence="5" id="KW-1278">Translocase</keyword>
<keyword evidence="2" id="KW-1003">Cell membrane</keyword>
<dbReference type="GO" id="GO:0022857">
    <property type="term" value="F:transmembrane transporter activity"/>
    <property type="evidence" value="ECO:0007669"/>
    <property type="project" value="InterPro"/>
</dbReference>
<dbReference type="SUPFAM" id="SSF50331">
    <property type="entry name" value="MOP-like"/>
    <property type="match status" value="1"/>
</dbReference>
<evidence type="ECO:0000256" key="6">
    <source>
        <dbReference type="ARBA" id="ARBA00023136"/>
    </source>
</evidence>
<dbReference type="InterPro" id="IPR008995">
    <property type="entry name" value="Mo/tungstate-bd_C_term_dom"/>
</dbReference>
<dbReference type="AlphaFoldDB" id="D5U2P4"/>
<dbReference type="FunFam" id="3.40.50.300:FF:000042">
    <property type="entry name" value="Maltose/maltodextrin ABC transporter, ATP-binding protein"/>
    <property type="match status" value="1"/>
</dbReference>
<reference evidence="9" key="2">
    <citation type="journal article" date="2010" name="Stand. Genomic Sci.">
        <title>Complete genome sequence of Thermosphaera aggregans type strain (M11TLT).</title>
        <authorList>
            <person name="Spring S."/>
            <person name="Rachel R."/>
            <person name="Lapidus A."/>
            <person name="Davenport K."/>
            <person name="Tice H."/>
            <person name="Copeland A."/>
            <person name="Cheng J.-F."/>
            <person name="Lucas S."/>
            <person name="Chen F."/>
            <person name="Nolan M."/>
            <person name="Bruce D."/>
            <person name="Goodwin L."/>
            <person name="Pitluck S."/>
            <person name="Ivanova N."/>
            <person name="Mavromatis K."/>
            <person name="Ovchinnikova G."/>
            <person name="Pati A."/>
            <person name="Chen A."/>
            <person name="Palaniappan K."/>
            <person name="Land M."/>
            <person name="Hauser L."/>
            <person name="Chang Y.-J."/>
            <person name="Jeffries C.C."/>
            <person name="Brettin T."/>
            <person name="Detter J.C."/>
            <person name="Tapia R."/>
            <person name="Han C."/>
            <person name="Heimerl T."/>
            <person name="Weikl F."/>
            <person name="Brambilla E."/>
            <person name="Goker M."/>
            <person name="Bristow J."/>
            <person name="Eisen J.A."/>
            <person name="Markowitz V."/>
            <person name="Hugenholtz P."/>
            <person name="Kyrpides N.C."/>
            <person name="Klenk H.-P."/>
        </authorList>
    </citation>
    <scope>NUCLEOTIDE SEQUENCE [LARGE SCALE GENOMIC DNA]</scope>
    <source>
        <strain evidence="9">DSM 11486 / M11TL</strain>
    </source>
</reference>
<dbReference type="STRING" id="633148.Tagg_1125"/>
<dbReference type="RefSeq" id="WP_013129987.1">
    <property type="nucleotide sequence ID" value="NC_014160.1"/>
</dbReference>
<keyword evidence="6" id="KW-0472">Membrane</keyword>
<evidence type="ECO:0000256" key="5">
    <source>
        <dbReference type="ARBA" id="ARBA00022967"/>
    </source>
</evidence>
<dbReference type="GO" id="GO:0055052">
    <property type="term" value="C:ATP-binding cassette (ABC) transporter complex, substrate-binding subunit-containing"/>
    <property type="evidence" value="ECO:0007669"/>
    <property type="project" value="TreeGrafter"/>
</dbReference>
<evidence type="ECO:0000313" key="8">
    <source>
        <dbReference type="EMBL" id="ADG91394.1"/>
    </source>
</evidence>
<evidence type="ECO:0000256" key="4">
    <source>
        <dbReference type="ARBA" id="ARBA00022840"/>
    </source>
</evidence>
<dbReference type="InterPro" id="IPR027417">
    <property type="entry name" value="P-loop_NTPase"/>
</dbReference>
<dbReference type="GO" id="GO:0016887">
    <property type="term" value="F:ATP hydrolysis activity"/>
    <property type="evidence" value="ECO:0007669"/>
    <property type="project" value="InterPro"/>
</dbReference>
<dbReference type="Pfam" id="PF08402">
    <property type="entry name" value="TOBE_2"/>
    <property type="match status" value="1"/>
</dbReference>
<dbReference type="Gene3D" id="3.40.50.300">
    <property type="entry name" value="P-loop containing nucleotide triphosphate hydrolases"/>
    <property type="match status" value="1"/>
</dbReference>
<dbReference type="EMBL" id="CP001939">
    <property type="protein sequence ID" value="ADG91394.1"/>
    <property type="molecule type" value="Genomic_DNA"/>
</dbReference>
<dbReference type="GeneID" id="9166157"/>
<keyword evidence="1" id="KW-0813">Transport</keyword>
<evidence type="ECO:0000256" key="1">
    <source>
        <dbReference type="ARBA" id="ARBA00022448"/>
    </source>
</evidence>
<dbReference type="PANTHER" id="PTHR43875:SF15">
    <property type="entry name" value="TREHALOSE IMPORT ATP-BINDING PROTEIN SUGC"/>
    <property type="match status" value="1"/>
</dbReference>
<dbReference type="Proteomes" id="UP000002376">
    <property type="component" value="Chromosome"/>
</dbReference>